<proteinExistence type="predicted"/>
<keyword evidence="3" id="KW-1185">Reference proteome</keyword>
<reference evidence="2 3" key="1">
    <citation type="journal article" date="2014" name="PLoS Genet.">
        <title>The Genome of Spironucleus salmonicida Highlights a Fish Pathogen Adapted to Fluctuating Environments.</title>
        <authorList>
            <person name="Xu F."/>
            <person name="Jerlstrom-Hultqvist J."/>
            <person name="Einarsson E."/>
            <person name="Astvaldsson A."/>
            <person name="Svard S.G."/>
            <person name="Andersson J.O."/>
        </authorList>
    </citation>
    <scope>NUCLEOTIDE SEQUENCE [LARGE SCALE GENOMIC DNA]</scope>
    <source>
        <strain evidence="2 3">ATCC 50377</strain>
    </source>
</reference>
<organism evidence="2 3">
    <name type="scientific">Spironucleus salmonicida</name>
    <dbReference type="NCBI Taxonomy" id="348837"/>
    <lineage>
        <taxon>Eukaryota</taxon>
        <taxon>Metamonada</taxon>
        <taxon>Diplomonadida</taxon>
        <taxon>Hexamitidae</taxon>
        <taxon>Hexamitinae</taxon>
        <taxon>Spironucleus</taxon>
    </lineage>
</organism>
<dbReference type="EMBL" id="AUWU02000009">
    <property type="protein sequence ID" value="KAH0569641.1"/>
    <property type="molecule type" value="Genomic_DNA"/>
</dbReference>
<comment type="caution">
    <text evidence="2">The sequence shown here is derived from an EMBL/GenBank/DDBJ whole genome shotgun (WGS) entry which is preliminary data.</text>
</comment>
<name>A0A9P8LKG7_9EUKA</name>
<dbReference type="RefSeq" id="XP_067760414.1">
    <property type="nucleotide sequence ID" value="XM_067912357.1"/>
</dbReference>
<accession>A0A9P8LKG7</accession>
<protein>
    <submittedName>
        <fullName evidence="2">Uncharacterized protein</fullName>
    </submittedName>
</protein>
<feature type="region of interest" description="Disordered" evidence="1">
    <location>
        <begin position="1"/>
        <end position="35"/>
    </location>
</feature>
<feature type="compositionally biased region" description="Polar residues" evidence="1">
    <location>
        <begin position="1"/>
        <end position="16"/>
    </location>
</feature>
<evidence type="ECO:0000256" key="1">
    <source>
        <dbReference type="SAM" id="MobiDB-lite"/>
    </source>
</evidence>
<gene>
    <name evidence="2" type="ORF">SS50377_28597</name>
</gene>
<evidence type="ECO:0000313" key="2">
    <source>
        <dbReference type="EMBL" id="KAH0569641.1"/>
    </source>
</evidence>
<evidence type="ECO:0000313" key="3">
    <source>
        <dbReference type="Proteomes" id="UP000018208"/>
    </source>
</evidence>
<dbReference type="KEGG" id="ssao:94302620"/>
<dbReference type="GeneID" id="94302620"/>
<sequence>MQSSRQVKVESQQDSTFELGHGPCQQDSGESIQNRQNGSQLVGQYRILQPGTPIRYCRQAKSFYNTRPSLTIQARQVQLFSVLIHYHYLSLVEICRNQILEHNM</sequence>
<feature type="compositionally biased region" description="Polar residues" evidence="1">
    <location>
        <begin position="25"/>
        <end position="35"/>
    </location>
</feature>
<dbReference type="Proteomes" id="UP000018208">
    <property type="component" value="Unassembled WGS sequence"/>
</dbReference>
<dbReference type="AlphaFoldDB" id="A0A9P8LKG7"/>